<evidence type="ECO:0000256" key="1">
    <source>
        <dbReference type="ARBA" id="ARBA00022630"/>
    </source>
</evidence>
<evidence type="ECO:0000256" key="2">
    <source>
        <dbReference type="ARBA" id="ARBA00022827"/>
    </source>
</evidence>
<dbReference type="InterPro" id="IPR050346">
    <property type="entry name" value="FMO-like"/>
</dbReference>
<dbReference type="SUPFAM" id="SSF51905">
    <property type="entry name" value="FAD/NAD(P)-binding domain"/>
    <property type="match status" value="1"/>
</dbReference>
<keyword evidence="2" id="KW-0274">FAD</keyword>
<gene>
    <name evidence="4" type="ORF">PG994_002591</name>
</gene>
<evidence type="ECO:0000256" key="3">
    <source>
        <dbReference type="ARBA" id="ARBA00023002"/>
    </source>
</evidence>
<keyword evidence="1" id="KW-0285">Flavoprotein</keyword>
<dbReference type="Proteomes" id="UP001480595">
    <property type="component" value="Unassembled WGS sequence"/>
</dbReference>
<dbReference type="GeneID" id="92087063"/>
<name>A0ABR1W9C6_9PEZI</name>
<dbReference type="EMBL" id="JAQQWL010000003">
    <property type="protein sequence ID" value="KAK8078784.1"/>
    <property type="molecule type" value="Genomic_DNA"/>
</dbReference>
<sequence length="589" mass="65081">MSDILVGGGAIKRVAVIGAGPAGAITIDALAQEKAFDTVRVFERHEAPGDAGNNSPSIWSPVSYRCTFTDRSWLRLSDDGKPPPVLSDFESLANRTADAPLEEDIPVIDAAAADDTAGRNSQTRAARPKRHRWTEPHIYPYLETNVSDVAMQFSAEPIAAERSARSVALHGADTPFRHWDVLRRYVDGLVRRHQHVGDTVSDSLVVGISYITTVERVEKVGLEWKVTLRKEEGGDKEEDEWWVEWFDAVVVTSGHYSVPYVPAVEGLEAMQRARPGSVLHSKHYRGRDAYRDKETETLMMNTGFWWAECGRGRSFGLLMGNCDFAVCSAADIAFDLAEVAASTHAVVIGHTMNRYFGDGAFNHPRIHKCPSIKRVMVKEDTKTTPVVKAQVELMDGTVIPDVDHIIFGTGFSWTLPFFFSPSSSTIPNAATPSVPVVRNNRVPDLWQHVVWRHDPTLLFVGAVGAGLTFKIFEWQAVLAARLLANRLNNDPSTGGGLPSSEEMALWEADRIASRGDGAMFTLVHPEFEAYFETLRGLAGEGAPGLGRRLPKFDPAWFAAFMEGHELRKRMWERINAEAAAKEKEGGEES</sequence>
<protein>
    <submittedName>
        <fullName evidence="4">Uncharacterized protein</fullName>
    </submittedName>
</protein>
<dbReference type="RefSeq" id="XP_066719855.1">
    <property type="nucleotide sequence ID" value="XM_066854000.1"/>
</dbReference>
<evidence type="ECO:0000313" key="5">
    <source>
        <dbReference type="Proteomes" id="UP001480595"/>
    </source>
</evidence>
<proteinExistence type="predicted"/>
<dbReference type="Gene3D" id="3.50.50.60">
    <property type="entry name" value="FAD/NAD(P)-binding domain"/>
    <property type="match status" value="2"/>
</dbReference>
<organism evidence="4 5">
    <name type="scientific">Apiospora phragmitis</name>
    <dbReference type="NCBI Taxonomy" id="2905665"/>
    <lineage>
        <taxon>Eukaryota</taxon>
        <taxon>Fungi</taxon>
        <taxon>Dikarya</taxon>
        <taxon>Ascomycota</taxon>
        <taxon>Pezizomycotina</taxon>
        <taxon>Sordariomycetes</taxon>
        <taxon>Xylariomycetidae</taxon>
        <taxon>Amphisphaeriales</taxon>
        <taxon>Apiosporaceae</taxon>
        <taxon>Apiospora</taxon>
    </lineage>
</organism>
<dbReference type="PANTHER" id="PTHR23023">
    <property type="entry name" value="DIMETHYLANILINE MONOOXYGENASE"/>
    <property type="match status" value="1"/>
</dbReference>
<comment type="caution">
    <text evidence="4">The sequence shown here is derived from an EMBL/GenBank/DDBJ whole genome shotgun (WGS) entry which is preliminary data.</text>
</comment>
<dbReference type="PRINTS" id="PR00419">
    <property type="entry name" value="ADXRDTASE"/>
</dbReference>
<dbReference type="InterPro" id="IPR036188">
    <property type="entry name" value="FAD/NAD-bd_sf"/>
</dbReference>
<reference evidence="4 5" key="1">
    <citation type="submission" date="2023-01" db="EMBL/GenBank/DDBJ databases">
        <title>Analysis of 21 Apiospora genomes using comparative genomics revels a genus with tremendous synthesis potential of carbohydrate active enzymes and secondary metabolites.</title>
        <authorList>
            <person name="Sorensen T."/>
        </authorList>
    </citation>
    <scope>NUCLEOTIDE SEQUENCE [LARGE SCALE GENOMIC DNA]</scope>
    <source>
        <strain evidence="4 5">CBS 135458</strain>
    </source>
</reference>
<evidence type="ECO:0000313" key="4">
    <source>
        <dbReference type="EMBL" id="KAK8078784.1"/>
    </source>
</evidence>
<keyword evidence="5" id="KW-1185">Reference proteome</keyword>
<accession>A0ABR1W9C6</accession>
<keyword evidence="3" id="KW-0560">Oxidoreductase</keyword>